<sequence>MRHLMEKFRSHYNPEEPPEYEYQDDERLNEEDDVEFPEVVNEDDIRPNHEAYNPYENVDYLHERTIRQAHHNLVKQSYETPLGEYAQNLHYTKSEHSRTMNPNNLELHRSINRQVFKNSPRRFNARHVKDAISNATFPNYLTNQGRISNENIDVEAFPNRYTNYTTCRSERESRELLTQDDWNSQEYHSNERYPVKLQQMPPKHQYDSRNQPPWIQEERIQHQNNRRKQMPKVELPRTLQYQRNQPRRISQQEGSQHQYNSTQQSPRIEQQQQKTLQPQSDPKNQSPMIEQEVFSPNAPHKQSFQTKLTRFQYEPPKKIPLPGLKPPKEMPIHGLKEPLKQMRNSQEYHSNERYPVKLQQMPPKHQYDSRNQPPWLQEQERIQHQNNRIKQMPKVELQRKLQHQRNQPTRMAEQEGSQHQYKSKQQSPRIEQQQKTLQPQFDPRNQTPMEKHQRRLQEVFNPNTPHRESFQTKLTRFQYEPPKKMPTHGLNEAPKQMSIHGLNEPQEQMSFHPGLNKPLKQIPLHPGPDEFKNDMYSDDEAQDVDGPERILQGDSDVSDSSVDYGRFEHNFQGSTSSPL</sequence>
<dbReference type="GeneID" id="103505557"/>
<evidence type="ECO:0000313" key="2">
    <source>
        <dbReference type="Proteomes" id="UP000079169"/>
    </source>
</evidence>
<evidence type="ECO:0000256" key="1">
    <source>
        <dbReference type="SAM" id="MobiDB-lite"/>
    </source>
</evidence>
<feature type="compositionally biased region" description="Basic and acidic residues" evidence="1">
    <location>
        <begin position="1"/>
        <end position="14"/>
    </location>
</feature>
<feature type="region of interest" description="Disordered" evidence="1">
    <location>
        <begin position="223"/>
        <end position="288"/>
    </location>
</feature>
<protein>
    <submittedName>
        <fullName evidence="3">Mediator of RNA polymerase II transcription subunit 26</fullName>
    </submittedName>
</protein>
<feature type="compositionally biased region" description="Polar residues" evidence="1">
    <location>
        <begin position="404"/>
        <end position="448"/>
    </location>
</feature>
<feature type="compositionally biased region" description="Acidic residues" evidence="1">
    <location>
        <begin position="536"/>
        <end position="545"/>
    </location>
</feature>
<dbReference type="KEGG" id="dci:103505557"/>
<proteinExistence type="predicted"/>
<gene>
    <name evidence="3" type="primary">LOC103505557</name>
</gene>
<dbReference type="RefSeq" id="XP_008468119.1">
    <property type="nucleotide sequence ID" value="XM_008469897.1"/>
</dbReference>
<dbReference type="AlphaFoldDB" id="A0A1S3CUJ1"/>
<keyword evidence="2" id="KW-1185">Reference proteome</keyword>
<feature type="region of interest" description="Disordered" evidence="1">
    <location>
        <begin position="169"/>
        <end position="194"/>
    </location>
</feature>
<feature type="region of interest" description="Disordered" evidence="1">
    <location>
        <begin position="1"/>
        <end position="22"/>
    </location>
</feature>
<dbReference type="Proteomes" id="UP000079169">
    <property type="component" value="Unplaced"/>
</dbReference>
<feature type="compositionally biased region" description="Polar residues" evidence="1">
    <location>
        <begin position="239"/>
        <end position="288"/>
    </location>
</feature>
<dbReference type="PaxDb" id="121845-A0A1S3CUJ1"/>
<accession>A0A1S3CUJ1</accession>
<reference evidence="3" key="1">
    <citation type="submission" date="2025-08" db="UniProtKB">
        <authorList>
            <consortium name="RefSeq"/>
        </authorList>
    </citation>
    <scope>IDENTIFICATION</scope>
</reference>
<feature type="region of interest" description="Disordered" evidence="1">
    <location>
        <begin position="396"/>
        <end position="453"/>
    </location>
</feature>
<feature type="region of interest" description="Disordered" evidence="1">
    <location>
        <begin position="514"/>
        <end position="579"/>
    </location>
</feature>
<feature type="compositionally biased region" description="Low complexity" evidence="1">
    <location>
        <begin position="554"/>
        <end position="563"/>
    </location>
</feature>
<feature type="region of interest" description="Disordered" evidence="1">
    <location>
        <begin position="309"/>
        <end position="332"/>
    </location>
</feature>
<name>A0A1S3CUJ1_DIACI</name>
<evidence type="ECO:0000313" key="3">
    <source>
        <dbReference type="RefSeq" id="XP_008468119.1"/>
    </source>
</evidence>
<organism evidence="2 3">
    <name type="scientific">Diaphorina citri</name>
    <name type="common">Asian citrus psyllid</name>
    <dbReference type="NCBI Taxonomy" id="121845"/>
    <lineage>
        <taxon>Eukaryota</taxon>
        <taxon>Metazoa</taxon>
        <taxon>Ecdysozoa</taxon>
        <taxon>Arthropoda</taxon>
        <taxon>Hexapoda</taxon>
        <taxon>Insecta</taxon>
        <taxon>Pterygota</taxon>
        <taxon>Neoptera</taxon>
        <taxon>Paraneoptera</taxon>
        <taxon>Hemiptera</taxon>
        <taxon>Sternorrhyncha</taxon>
        <taxon>Psylloidea</taxon>
        <taxon>Psyllidae</taxon>
        <taxon>Diaphorininae</taxon>
        <taxon>Diaphorina</taxon>
    </lineage>
</organism>